<evidence type="ECO:0000256" key="7">
    <source>
        <dbReference type="ARBA" id="ARBA00023136"/>
    </source>
</evidence>
<dbReference type="Proteomes" id="UP000266482">
    <property type="component" value="Unassembled WGS sequence"/>
</dbReference>
<dbReference type="GO" id="GO:0015528">
    <property type="term" value="F:lactose:proton symporter activity"/>
    <property type="evidence" value="ECO:0007669"/>
    <property type="project" value="TreeGrafter"/>
</dbReference>
<evidence type="ECO:0000256" key="3">
    <source>
        <dbReference type="ARBA" id="ARBA00022475"/>
    </source>
</evidence>
<proteinExistence type="predicted"/>
<dbReference type="RefSeq" id="WP_119597792.1">
    <property type="nucleotide sequence ID" value="NZ_QXQA01000001.1"/>
</dbReference>
<evidence type="ECO:0000256" key="5">
    <source>
        <dbReference type="ARBA" id="ARBA00022692"/>
    </source>
</evidence>
<feature type="transmembrane region" description="Helical" evidence="8">
    <location>
        <begin position="359"/>
        <end position="382"/>
    </location>
</feature>
<evidence type="ECO:0000313" key="10">
    <source>
        <dbReference type="EMBL" id="RIX60417.1"/>
    </source>
</evidence>
<feature type="transmembrane region" description="Helical" evidence="8">
    <location>
        <begin position="331"/>
        <end position="353"/>
    </location>
</feature>
<dbReference type="PANTHER" id="PTHR23522">
    <property type="entry name" value="BLL5896 PROTEIN"/>
    <property type="match status" value="1"/>
</dbReference>
<keyword evidence="6 8" id="KW-1133">Transmembrane helix</keyword>
<keyword evidence="7 8" id="KW-0472">Membrane</keyword>
<dbReference type="InterPro" id="IPR024989">
    <property type="entry name" value="MFS_assoc_dom"/>
</dbReference>
<keyword evidence="4" id="KW-0997">Cell inner membrane</keyword>
<keyword evidence="11" id="KW-1185">Reference proteome</keyword>
<feature type="transmembrane region" description="Helical" evidence="8">
    <location>
        <begin position="133"/>
        <end position="153"/>
    </location>
</feature>
<feature type="transmembrane region" description="Helical" evidence="8">
    <location>
        <begin position="268"/>
        <end position="285"/>
    </location>
</feature>
<gene>
    <name evidence="10" type="ORF">D3P08_02340</name>
</gene>
<evidence type="ECO:0000256" key="1">
    <source>
        <dbReference type="ARBA" id="ARBA00004429"/>
    </source>
</evidence>
<feature type="transmembrane region" description="Helical" evidence="8">
    <location>
        <begin position="291"/>
        <end position="311"/>
    </location>
</feature>
<dbReference type="GO" id="GO:0005886">
    <property type="term" value="C:plasma membrane"/>
    <property type="evidence" value="ECO:0007669"/>
    <property type="project" value="UniProtKB-SubCell"/>
</dbReference>
<organism evidence="10 11">
    <name type="scientific">Paenibacillus nanensis</name>
    <dbReference type="NCBI Taxonomy" id="393251"/>
    <lineage>
        <taxon>Bacteria</taxon>
        <taxon>Bacillati</taxon>
        <taxon>Bacillota</taxon>
        <taxon>Bacilli</taxon>
        <taxon>Bacillales</taxon>
        <taxon>Paenibacillaceae</taxon>
        <taxon>Paenibacillus</taxon>
    </lineage>
</organism>
<evidence type="ECO:0000259" key="9">
    <source>
        <dbReference type="Pfam" id="PF12832"/>
    </source>
</evidence>
<dbReference type="Pfam" id="PF12832">
    <property type="entry name" value="MFS_1_like"/>
    <property type="match status" value="1"/>
</dbReference>
<sequence>MRSNTRYSIIKAFNFLIFGALSIYSTFFALYLQEIGWSTLEIGALMAGGPVVSLFANPFWGYMSDRFRNLRMVLIVMLVSAAVLMQIVFLAQSHTLIYFTMLLFFFFQVPLFSQSNSLILNAIEGTKYSFGTFRLWGSLGWAVMAASAGPAIGQIGITRLWILFTAMMLLSLLFALGLPRGEAKPQAEKKKVNYRSVFMNRTFILFLMVGLVLSVPNSMNHTFIGLYIAELGGQAEMIGWAAFLSSIFEVPVFLLLDRYLKRDVKTMLFCLIFVSLLFAVRWLVMAGADSAAQIMAAQLLHSVTFGCFYYIGTQLTALLVPAEFRASGQAVYALVYGGLSGLAAGLIGGWLFQEMGAPAMYMAGTVMAALGLAGFAVLFAALRRRGASHVEEGAAL</sequence>
<feature type="domain" description="Major facilitator superfamily associated" evidence="9">
    <location>
        <begin position="8"/>
        <end position="362"/>
    </location>
</feature>
<dbReference type="OrthoDB" id="1650886at2"/>
<protein>
    <submittedName>
        <fullName evidence="10">MFS transporter</fullName>
    </submittedName>
</protein>
<comment type="subcellular location">
    <subcellularLocation>
        <location evidence="1">Cell inner membrane</location>
        <topology evidence="1">Multi-pass membrane protein</topology>
    </subcellularLocation>
</comment>
<evidence type="ECO:0000256" key="8">
    <source>
        <dbReference type="SAM" id="Phobius"/>
    </source>
</evidence>
<name>A0A3A1VIV1_9BACL</name>
<feature type="transmembrane region" description="Helical" evidence="8">
    <location>
        <begin position="44"/>
        <end position="63"/>
    </location>
</feature>
<evidence type="ECO:0000256" key="4">
    <source>
        <dbReference type="ARBA" id="ARBA00022519"/>
    </source>
</evidence>
<feature type="transmembrane region" description="Helical" evidence="8">
    <location>
        <begin position="95"/>
        <end position="112"/>
    </location>
</feature>
<reference evidence="10 11" key="1">
    <citation type="submission" date="2018-09" db="EMBL/GenBank/DDBJ databases">
        <title>Paenibacillus aracenensis nov. sp. isolated from a cave in southern Spain.</title>
        <authorList>
            <person name="Jurado V."/>
            <person name="Gutierrez-Patricio S."/>
            <person name="Gonzalez-Pimentel J.L."/>
            <person name="Miller A.Z."/>
            <person name="Laiz L."/>
            <person name="Saiz-Jimenez C."/>
        </authorList>
    </citation>
    <scope>NUCLEOTIDE SEQUENCE [LARGE SCALE GENOMIC DNA]</scope>
    <source>
        <strain evidence="10 11">DSM 22867</strain>
    </source>
</reference>
<keyword evidence="5 8" id="KW-0812">Transmembrane</keyword>
<feature type="transmembrane region" description="Helical" evidence="8">
    <location>
        <begin position="198"/>
        <end position="217"/>
    </location>
</feature>
<dbReference type="Gene3D" id="1.20.1250.20">
    <property type="entry name" value="MFS general substrate transporter like domains"/>
    <property type="match status" value="2"/>
</dbReference>
<feature type="transmembrane region" description="Helical" evidence="8">
    <location>
        <begin position="159"/>
        <end position="178"/>
    </location>
</feature>
<feature type="transmembrane region" description="Helical" evidence="8">
    <location>
        <begin position="70"/>
        <end position="89"/>
    </location>
</feature>
<evidence type="ECO:0000313" key="11">
    <source>
        <dbReference type="Proteomes" id="UP000266482"/>
    </source>
</evidence>
<evidence type="ECO:0000256" key="2">
    <source>
        <dbReference type="ARBA" id="ARBA00022448"/>
    </source>
</evidence>
<accession>A0A3A1VIV1</accession>
<dbReference type="GO" id="GO:0030395">
    <property type="term" value="F:lactose binding"/>
    <property type="evidence" value="ECO:0007669"/>
    <property type="project" value="TreeGrafter"/>
</dbReference>
<feature type="transmembrane region" description="Helical" evidence="8">
    <location>
        <begin position="12"/>
        <end position="32"/>
    </location>
</feature>
<feature type="transmembrane region" description="Helical" evidence="8">
    <location>
        <begin position="237"/>
        <end position="256"/>
    </location>
</feature>
<dbReference type="EMBL" id="QXQA01000001">
    <property type="protein sequence ID" value="RIX60417.1"/>
    <property type="molecule type" value="Genomic_DNA"/>
</dbReference>
<comment type="caution">
    <text evidence="10">The sequence shown here is derived from an EMBL/GenBank/DDBJ whole genome shotgun (WGS) entry which is preliminary data.</text>
</comment>
<dbReference type="InterPro" id="IPR036259">
    <property type="entry name" value="MFS_trans_sf"/>
</dbReference>
<dbReference type="SUPFAM" id="SSF103473">
    <property type="entry name" value="MFS general substrate transporter"/>
    <property type="match status" value="1"/>
</dbReference>
<dbReference type="PANTHER" id="PTHR23522:SF10">
    <property type="entry name" value="3-PHENYLPROPIONIC ACID TRANSPORTER-RELATED"/>
    <property type="match status" value="1"/>
</dbReference>
<keyword evidence="2" id="KW-0813">Transport</keyword>
<keyword evidence="3" id="KW-1003">Cell membrane</keyword>
<evidence type="ECO:0000256" key="6">
    <source>
        <dbReference type="ARBA" id="ARBA00022989"/>
    </source>
</evidence>
<dbReference type="AlphaFoldDB" id="A0A3A1VIV1"/>